<evidence type="ECO:0000256" key="1">
    <source>
        <dbReference type="ARBA" id="ARBA00001273"/>
    </source>
</evidence>
<feature type="domain" description="Fructose-1-6-bisphosphatase class I N-terminal" evidence="14">
    <location>
        <begin position="5"/>
        <end position="194"/>
    </location>
</feature>
<dbReference type="PRINTS" id="PR00115">
    <property type="entry name" value="F16BPHPHTASE"/>
</dbReference>
<dbReference type="GO" id="GO:0000287">
    <property type="term" value="F:magnesium ion binding"/>
    <property type="evidence" value="ECO:0007669"/>
    <property type="project" value="UniProtKB-UniRule"/>
</dbReference>
<dbReference type="NCBIfam" id="NF006778">
    <property type="entry name" value="PRK09293.1-1"/>
    <property type="match status" value="1"/>
</dbReference>
<dbReference type="GO" id="GO:0006000">
    <property type="term" value="P:fructose metabolic process"/>
    <property type="evidence" value="ECO:0007669"/>
    <property type="project" value="TreeGrafter"/>
</dbReference>
<keyword evidence="9 12" id="KW-0119">Carbohydrate metabolism</keyword>
<evidence type="ECO:0000256" key="4">
    <source>
        <dbReference type="ARBA" id="ARBA00013093"/>
    </source>
</evidence>
<dbReference type="OrthoDB" id="9806756at2"/>
<evidence type="ECO:0000313" key="17">
    <source>
        <dbReference type="Proteomes" id="UP000005113"/>
    </source>
</evidence>
<evidence type="ECO:0000256" key="13">
    <source>
        <dbReference type="RuleBase" id="RU000508"/>
    </source>
</evidence>
<dbReference type="InterPro" id="IPR020548">
    <property type="entry name" value="Fructose_bisphosphatase_AS"/>
</dbReference>
<dbReference type="InterPro" id="IPR028343">
    <property type="entry name" value="FBPtase"/>
</dbReference>
<feature type="binding site" evidence="12">
    <location>
        <position position="234"/>
    </location>
    <ligand>
        <name>substrate</name>
    </ligand>
</feature>
<dbReference type="RefSeq" id="WP_002659715.1">
    <property type="nucleotide sequence ID" value="NZ_JH719942.1"/>
</dbReference>
<organism evidence="16 17">
    <name type="scientific">Saprospira grandis DSM 2844</name>
    <dbReference type="NCBI Taxonomy" id="694433"/>
    <lineage>
        <taxon>Bacteria</taxon>
        <taxon>Pseudomonadati</taxon>
        <taxon>Bacteroidota</taxon>
        <taxon>Saprospiria</taxon>
        <taxon>Saprospirales</taxon>
        <taxon>Saprospiraceae</taxon>
        <taxon>Saprospira</taxon>
    </lineage>
</organism>
<sequence length="327" mass="36119">MKQLITVDEFIIRKQQDLPYATGELSGLLRDICLACKIISREVNKAGLADIIGLAGVENASGETVQKLDILADEILQACLQNSGECCGIASEEQESFVAFEHCKKAKYVVAFDPLDGSSNIDVNVSIGTIFAIYRRNSLDGPCTLEDFLQDGAEQVAAGYVLYGSSTMLVYTTGQGVNGFTLDPSIGEFCLSHPDIKIPESKNYSVNQSRYKTFPEGVRRFIDTCVEEDMRFRYTGSMVADVHRTLIKGGIFMYPSSPKSTSGKLRLLYECNPMAFVIEQAGGAATNGQERIMELEIQQLHQRTPVYIGSKDLVERLSEKMELLPNF</sequence>
<gene>
    <name evidence="12" type="primary">fbp</name>
    <name evidence="16" type="ORF">SapgrDRAFT_2367</name>
</gene>
<dbReference type="PANTHER" id="PTHR11556:SF35">
    <property type="entry name" value="SEDOHEPTULOSE-1,7-BISPHOSPHATASE, CHLOROPLASTIC"/>
    <property type="match status" value="1"/>
</dbReference>
<dbReference type="InterPro" id="IPR033391">
    <property type="entry name" value="FBPase_N"/>
</dbReference>
<dbReference type="PROSITE" id="PS00124">
    <property type="entry name" value="FBPASE"/>
    <property type="match status" value="1"/>
</dbReference>
<dbReference type="Proteomes" id="UP000005113">
    <property type="component" value="Unassembled WGS sequence"/>
</dbReference>
<dbReference type="Gene3D" id="3.30.540.10">
    <property type="entry name" value="Fructose-1,6-Bisphosphatase, subunit A, domain 1"/>
    <property type="match status" value="1"/>
</dbReference>
<evidence type="ECO:0000256" key="5">
    <source>
        <dbReference type="ARBA" id="ARBA00022490"/>
    </source>
</evidence>
<feature type="domain" description="Fructose-1-6-bisphosphatase class 1 C-terminal" evidence="15">
    <location>
        <begin position="200"/>
        <end position="320"/>
    </location>
</feature>
<evidence type="ECO:0000256" key="9">
    <source>
        <dbReference type="ARBA" id="ARBA00023277"/>
    </source>
</evidence>
<evidence type="ECO:0000259" key="15">
    <source>
        <dbReference type="Pfam" id="PF18913"/>
    </source>
</evidence>
<protein>
    <recommendedName>
        <fullName evidence="10 12">Fructose-1,6-bisphosphatase class 1</fullName>
        <shortName evidence="12">FBPase class 1</shortName>
        <ecNumber evidence="4 12">3.1.3.11</ecNumber>
    </recommendedName>
    <alternativeName>
        <fullName evidence="11 12">D-fructose-1,6-bisphosphate 1-phosphohydrolase class 1</fullName>
    </alternativeName>
</protein>
<dbReference type="AlphaFoldDB" id="J1I6L7"/>
<keyword evidence="6 12" id="KW-0479">Metal-binding</keyword>
<accession>J1I6L7</accession>
<evidence type="ECO:0000313" key="16">
    <source>
        <dbReference type="EMBL" id="EJF54033.1"/>
    </source>
</evidence>
<dbReference type="GO" id="GO:0030388">
    <property type="term" value="P:fructose 1,6-bisphosphate metabolic process"/>
    <property type="evidence" value="ECO:0007669"/>
    <property type="project" value="TreeGrafter"/>
</dbReference>
<comment type="catalytic activity">
    <reaction evidence="1 12">
        <text>beta-D-fructose 1,6-bisphosphate + H2O = beta-D-fructose 6-phosphate + phosphate</text>
        <dbReference type="Rhea" id="RHEA:11064"/>
        <dbReference type="ChEBI" id="CHEBI:15377"/>
        <dbReference type="ChEBI" id="CHEBI:32966"/>
        <dbReference type="ChEBI" id="CHEBI:43474"/>
        <dbReference type="ChEBI" id="CHEBI:57634"/>
        <dbReference type="EC" id="3.1.3.11"/>
    </reaction>
</comment>
<dbReference type="Pfam" id="PF18913">
    <property type="entry name" value="FBPase_C"/>
    <property type="match status" value="1"/>
</dbReference>
<evidence type="ECO:0000256" key="10">
    <source>
        <dbReference type="ARBA" id="ARBA00072069"/>
    </source>
</evidence>
<comment type="subcellular location">
    <subcellularLocation>
        <location evidence="12">Cytoplasm</location>
    </subcellularLocation>
</comment>
<comment type="cofactor">
    <cofactor evidence="12">
        <name>Mg(2+)</name>
        <dbReference type="ChEBI" id="CHEBI:18420"/>
    </cofactor>
    <text evidence="12">Binds 2 magnesium ions per subunit.</text>
</comment>
<reference evidence="17" key="1">
    <citation type="journal article" date="2012" name="Stand. Genomic Sci.">
        <title>Permanent draft genome sequence of the gliding predator Saprospira grandis strain Sa g1 (= HR1).</title>
        <authorList>
            <person name="Mavromatis K."/>
            <person name="Chertkov O."/>
            <person name="Lapidus A."/>
            <person name="Nolan M."/>
            <person name="Lucas S."/>
            <person name="Tice H."/>
            <person name="Del Rio T.G."/>
            <person name="Cheng J.F."/>
            <person name="Han C."/>
            <person name="Tapia R."/>
            <person name="Bruce D."/>
            <person name="Goodwin L.A."/>
            <person name="Pitluck S."/>
            <person name="Huntemann M."/>
            <person name="Liolios K."/>
            <person name="Pagani I."/>
            <person name="Ivanova N."/>
            <person name="Mikhailova N."/>
            <person name="Pati A."/>
            <person name="Chen A."/>
            <person name="Palaniappan K."/>
            <person name="Land M."/>
            <person name="Brambilla E.M."/>
            <person name="Rohde M."/>
            <person name="Spring S."/>
            <person name="Goker M."/>
            <person name="Detter J.C."/>
            <person name="Bristow J."/>
            <person name="Eisen J.A."/>
            <person name="Markowitz V."/>
            <person name="Hugenholtz P."/>
            <person name="Kyrpides N.C."/>
            <person name="Klenk H.P."/>
            <person name="Woyke T."/>
        </authorList>
    </citation>
    <scope>NUCLEOTIDE SEQUENCE [LARGE SCALE GENOMIC DNA]</scope>
    <source>
        <strain evidence="17">DSM 2844</strain>
    </source>
</reference>
<dbReference type="PANTHER" id="PTHR11556">
    <property type="entry name" value="FRUCTOSE-1,6-BISPHOSPHATASE-RELATED"/>
    <property type="match status" value="1"/>
</dbReference>
<dbReference type="GO" id="GO:0006094">
    <property type="term" value="P:gluconeogenesis"/>
    <property type="evidence" value="ECO:0007669"/>
    <property type="project" value="UniProtKB-UniRule"/>
</dbReference>
<evidence type="ECO:0000256" key="6">
    <source>
        <dbReference type="ARBA" id="ARBA00022723"/>
    </source>
</evidence>
<dbReference type="EC" id="3.1.3.11" evidence="4 12"/>
<evidence type="ECO:0000259" key="14">
    <source>
        <dbReference type="Pfam" id="PF00316"/>
    </source>
</evidence>
<evidence type="ECO:0000256" key="3">
    <source>
        <dbReference type="ARBA" id="ARBA00010941"/>
    </source>
</evidence>
<comment type="subunit">
    <text evidence="12">Homotetramer.</text>
</comment>
<feature type="binding site" evidence="12">
    <location>
        <position position="207"/>
    </location>
    <ligand>
        <name>substrate</name>
    </ligand>
</feature>
<comment type="similarity">
    <text evidence="3 12 13">Belongs to the FBPase class 1 family.</text>
</comment>
<feature type="binding site" evidence="12">
    <location>
        <position position="113"/>
    </location>
    <ligand>
        <name>Mg(2+)</name>
        <dbReference type="ChEBI" id="CHEBI:18420"/>
        <label>2</label>
    </ligand>
</feature>
<evidence type="ECO:0000256" key="8">
    <source>
        <dbReference type="ARBA" id="ARBA00022842"/>
    </source>
</evidence>
<dbReference type="GO" id="GO:0005986">
    <property type="term" value="P:sucrose biosynthetic process"/>
    <property type="evidence" value="ECO:0007669"/>
    <property type="project" value="TreeGrafter"/>
</dbReference>
<dbReference type="GO" id="GO:0006002">
    <property type="term" value="P:fructose 6-phosphate metabolic process"/>
    <property type="evidence" value="ECO:0007669"/>
    <property type="project" value="TreeGrafter"/>
</dbReference>
<feature type="binding site" evidence="12">
    <location>
        <position position="115"/>
    </location>
    <ligand>
        <name>Mg(2+)</name>
        <dbReference type="ChEBI" id="CHEBI:18420"/>
        <label>1</label>
    </ligand>
</feature>
<keyword evidence="7 12" id="KW-0378">Hydrolase</keyword>
<comment type="caution">
    <text evidence="12">Lacks conserved residue(s) required for the propagation of feature annotation.</text>
</comment>
<dbReference type="Pfam" id="PF00316">
    <property type="entry name" value="FBPase"/>
    <property type="match status" value="1"/>
</dbReference>
<keyword evidence="8 12" id="KW-0460">Magnesium</keyword>
<dbReference type="NCBIfam" id="NF006779">
    <property type="entry name" value="PRK09293.1-3"/>
    <property type="match status" value="1"/>
</dbReference>
<dbReference type="Gene3D" id="3.40.190.80">
    <property type="match status" value="1"/>
</dbReference>
<dbReference type="InterPro" id="IPR000146">
    <property type="entry name" value="FBPase_class-1"/>
</dbReference>
<dbReference type="FunFam" id="3.30.540.10:FF:000002">
    <property type="entry name" value="Fructose-1,6-bisphosphatase class 1"/>
    <property type="match status" value="1"/>
</dbReference>
<name>J1I6L7_9BACT</name>
<dbReference type="SUPFAM" id="SSF56655">
    <property type="entry name" value="Carbohydrate phosphatase"/>
    <property type="match status" value="1"/>
</dbReference>
<feature type="binding site" evidence="12">
    <location>
        <position position="92"/>
    </location>
    <ligand>
        <name>Mg(2+)</name>
        <dbReference type="ChEBI" id="CHEBI:18420"/>
        <label>1</label>
    </ligand>
</feature>
<dbReference type="HAMAP" id="MF_01855">
    <property type="entry name" value="FBPase_class1"/>
    <property type="match status" value="1"/>
</dbReference>
<dbReference type="CDD" id="cd00354">
    <property type="entry name" value="FBPase"/>
    <property type="match status" value="1"/>
</dbReference>
<dbReference type="EMBL" id="JH719942">
    <property type="protein sequence ID" value="EJF54033.1"/>
    <property type="molecule type" value="Genomic_DNA"/>
</dbReference>
<feature type="binding site" evidence="12">
    <location>
        <position position="116"/>
    </location>
    <ligand>
        <name>Mg(2+)</name>
        <dbReference type="ChEBI" id="CHEBI:18420"/>
        <label>2</label>
    </ligand>
</feature>
<dbReference type="PIRSF" id="PIRSF500210">
    <property type="entry name" value="FBPtase"/>
    <property type="match status" value="1"/>
</dbReference>
<feature type="binding site" evidence="12">
    <location>
        <position position="113"/>
    </location>
    <ligand>
        <name>Mg(2+)</name>
        <dbReference type="ChEBI" id="CHEBI:18420"/>
        <label>1</label>
    </ligand>
</feature>
<dbReference type="GO" id="GO:0042132">
    <property type="term" value="F:fructose 1,6-bisphosphate 1-phosphatase activity"/>
    <property type="evidence" value="ECO:0007669"/>
    <property type="project" value="UniProtKB-UniRule"/>
</dbReference>
<dbReference type="PIRSF" id="PIRSF000904">
    <property type="entry name" value="FBPtase_SBPase"/>
    <property type="match status" value="1"/>
</dbReference>
<proteinExistence type="inferred from homology"/>
<feature type="binding site" evidence="12">
    <location>
        <begin position="116"/>
        <end position="119"/>
    </location>
    <ligand>
        <name>substrate</name>
    </ligand>
</feature>
<keyword evidence="5 12" id="KW-0963">Cytoplasm</keyword>
<dbReference type="GO" id="GO:0005829">
    <property type="term" value="C:cytosol"/>
    <property type="evidence" value="ECO:0007669"/>
    <property type="project" value="TreeGrafter"/>
</dbReference>
<evidence type="ECO:0000256" key="7">
    <source>
        <dbReference type="ARBA" id="ARBA00022801"/>
    </source>
</evidence>
<evidence type="ECO:0000256" key="2">
    <source>
        <dbReference type="ARBA" id="ARBA00005215"/>
    </source>
</evidence>
<dbReference type="HOGENOM" id="CLU_039977_2_2_10"/>
<evidence type="ECO:0000256" key="11">
    <source>
        <dbReference type="ARBA" id="ARBA00081210"/>
    </source>
</evidence>
<feature type="binding site" evidence="12">
    <location>
        <position position="264"/>
    </location>
    <ligand>
        <name>substrate</name>
    </ligand>
</feature>
<evidence type="ECO:0000256" key="12">
    <source>
        <dbReference type="HAMAP-Rule" id="MF_01855"/>
    </source>
</evidence>
<feature type="binding site" evidence="12">
    <location>
        <position position="270"/>
    </location>
    <ligand>
        <name>Mg(2+)</name>
        <dbReference type="ChEBI" id="CHEBI:18420"/>
        <label>2</label>
    </ligand>
</feature>
<comment type="pathway">
    <text evidence="2">Carbohydrate biosynthesis; Calvin cycle.</text>
</comment>
<dbReference type="InterPro" id="IPR044015">
    <property type="entry name" value="FBPase_C_dom"/>
</dbReference>